<dbReference type="InterPro" id="IPR012373">
    <property type="entry name" value="Ferrdict_sens_TM"/>
</dbReference>
<evidence type="ECO:0000256" key="4">
    <source>
        <dbReference type="SAM" id="Phobius"/>
    </source>
</evidence>
<accession>A0A4Y8AI44</accession>
<evidence type="ECO:0000313" key="8">
    <source>
        <dbReference type="Proteomes" id="UP000297248"/>
    </source>
</evidence>
<dbReference type="Proteomes" id="UP000297248">
    <property type="component" value="Unassembled WGS sequence"/>
</dbReference>
<keyword evidence="4" id="KW-1133">Transmembrane helix</keyword>
<comment type="caution">
    <text evidence="7">The sequence shown here is derived from an EMBL/GenBank/DDBJ whole genome shotgun (WGS) entry which is preliminary data.</text>
</comment>
<evidence type="ECO:0000256" key="1">
    <source>
        <dbReference type="ARBA" id="ARBA00022448"/>
    </source>
</evidence>
<dbReference type="FunFam" id="2.60.120.1440:FF:000001">
    <property type="entry name" value="Putative anti-sigma factor"/>
    <property type="match status" value="1"/>
</dbReference>
<dbReference type="OrthoDB" id="643766at2"/>
<dbReference type="Pfam" id="PF04773">
    <property type="entry name" value="FecR"/>
    <property type="match status" value="1"/>
</dbReference>
<evidence type="ECO:0000313" key="7">
    <source>
        <dbReference type="EMBL" id="TEW68743.1"/>
    </source>
</evidence>
<reference evidence="7 8" key="1">
    <citation type="journal article" date="2016" name="Int. J. Syst. Evol. Microbiol.">
        <title>Proposal of Mucilaginibacter phyllosphaerae sp. nov. isolated from the phyllosphere of Galium album.</title>
        <authorList>
            <person name="Aydogan E.L."/>
            <person name="Busse H.J."/>
            <person name="Moser G."/>
            <person name="Muller C."/>
            <person name="Kampfer P."/>
            <person name="Glaeser S.P."/>
        </authorList>
    </citation>
    <scope>NUCLEOTIDE SEQUENCE [LARGE SCALE GENOMIC DNA]</scope>
    <source>
        <strain evidence="7 8">PP-F2FG21</strain>
    </source>
</reference>
<dbReference type="Gene3D" id="3.55.50.30">
    <property type="match status" value="1"/>
</dbReference>
<sequence length="358" mass="40028">MGKSRFIDLMAKSLAKTATVKELAELEVFLKQFPRYQQLYNTTNAIKGNDPSADVHITSADKIGQLWDHINSAENNGGDQVDKGNTKRILTWQWAAAAAVFFCVLGGVFYFNIIQSSKSITMAMHKMQVPYGNTRKLIMPDGTEVTLNAGSTLTYPGSFAGKTREVTLTGEGFFKVVKNPRKPFLVHTQKLTVTVLGTVFNVKAYANDKTTETTLLTGKVQVDLNNNPEKKVVLMPNEKLIVANDQIARAVKNQTEKKSLVEYQVISLPVVSPGEVKETAWLDKRIVFTNESFEDVAKQIERKYNVQIIFDDVKLKSEQISGLLDKESLPDALRIIEITTPFNYRINGKVVYLSPDNK</sequence>
<feature type="transmembrane region" description="Helical" evidence="4">
    <location>
        <begin position="92"/>
        <end position="113"/>
    </location>
</feature>
<organism evidence="7 8">
    <name type="scientific">Mucilaginibacter phyllosphaerae</name>
    <dbReference type="NCBI Taxonomy" id="1812349"/>
    <lineage>
        <taxon>Bacteria</taxon>
        <taxon>Pseudomonadati</taxon>
        <taxon>Bacteroidota</taxon>
        <taxon>Sphingobacteriia</taxon>
        <taxon>Sphingobacteriales</taxon>
        <taxon>Sphingobacteriaceae</taxon>
        <taxon>Mucilaginibacter</taxon>
    </lineage>
</organism>
<feature type="domain" description="Secretin/TonB short N-terminal" evidence="5">
    <location>
        <begin position="306"/>
        <end position="356"/>
    </location>
</feature>
<reference evidence="6 9" key="3">
    <citation type="submission" date="2020-08" db="EMBL/GenBank/DDBJ databases">
        <title>Genomic Encyclopedia of Type Strains, Phase IV (KMG-IV): sequencing the most valuable type-strain genomes for metagenomic binning, comparative biology and taxonomic classification.</title>
        <authorList>
            <person name="Goeker M."/>
        </authorList>
    </citation>
    <scope>NUCLEOTIDE SEQUENCE [LARGE SCALE GENOMIC DNA]</scope>
    <source>
        <strain evidence="6 9">DSM 100995</strain>
    </source>
</reference>
<dbReference type="Proteomes" id="UP000583101">
    <property type="component" value="Unassembled WGS sequence"/>
</dbReference>
<evidence type="ECO:0000259" key="5">
    <source>
        <dbReference type="SMART" id="SM00965"/>
    </source>
</evidence>
<dbReference type="AlphaFoldDB" id="A0A4Y8AI44"/>
<dbReference type="GO" id="GO:0019867">
    <property type="term" value="C:outer membrane"/>
    <property type="evidence" value="ECO:0007669"/>
    <property type="project" value="InterPro"/>
</dbReference>
<dbReference type="GO" id="GO:0016989">
    <property type="term" value="F:sigma factor antagonist activity"/>
    <property type="evidence" value="ECO:0007669"/>
    <property type="project" value="TreeGrafter"/>
</dbReference>
<protein>
    <submittedName>
        <fullName evidence="7">DUF4974 domain-containing protein</fullName>
    </submittedName>
    <submittedName>
        <fullName evidence="6">Ferric-dicitrate binding protein FerR (Iron transport regulator)</fullName>
    </submittedName>
</protein>
<keyword evidence="9" id="KW-1185">Reference proteome</keyword>
<dbReference type="EMBL" id="SNQG01000001">
    <property type="protein sequence ID" value="TEW68743.1"/>
    <property type="molecule type" value="Genomic_DNA"/>
</dbReference>
<dbReference type="InterPro" id="IPR006860">
    <property type="entry name" value="FecR"/>
</dbReference>
<name>A0A4Y8AI44_9SPHI</name>
<dbReference type="Gene3D" id="2.60.120.1440">
    <property type="match status" value="1"/>
</dbReference>
<reference evidence="7" key="2">
    <citation type="submission" date="2019-03" db="EMBL/GenBank/DDBJ databases">
        <authorList>
            <person name="Yan Y.-Q."/>
            <person name="Du Z.-J."/>
        </authorList>
    </citation>
    <scope>NUCLEOTIDE SEQUENCE</scope>
    <source>
        <strain evidence="7">PP-F2FG21</strain>
    </source>
</reference>
<dbReference type="InterPro" id="IPR032508">
    <property type="entry name" value="FecR_C"/>
</dbReference>
<keyword evidence="1" id="KW-0813">Transport</keyword>
<dbReference type="RefSeq" id="WP_134334583.1">
    <property type="nucleotide sequence ID" value="NZ_BMCZ01000001.1"/>
</dbReference>
<dbReference type="PANTHER" id="PTHR30273:SF2">
    <property type="entry name" value="PROTEIN FECR"/>
    <property type="match status" value="1"/>
</dbReference>
<proteinExistence type="predicted"/>
<evidence type="ECO:0000256" key="3">
    <source>
        <dbReference type="ARBA" id="ARBA00023237"/>
    </source>
</evidence>
<dbReference type="PIRSF" id="PIRSF018266">
    <property type="entry name" value="FecR"/>
    <property type="match status" value="1"/>
</dbReference>
<dbReference type="EMBL" id="JACIEG010000001">
    <property type="protein sequence ID" value="MBB3968250.1"/>
    <property type="molecule type" value="Genomic_DNA"/>
</dbReference>
<dbReference type="PANTHER" id="PTHR30273">
    <property type="entry name" value="PERIPLASMIC SIGNAL SENSOR AND SIGMA FACTOR ACTIVATOR FECR-RELATED"/>
    <property type="match status" value="1"/>
</dbReference>
<evidence type="ECO:0000313" key="9">
    <source>
        <dbReference type="Proteomes" id="UP000583101"/>
    </source>
</evidence>
<dbReference type="SMART" id="SM00965">
    <property type="entry name" value="STN"/>
    <property type="match status" value="1"/>
</dbReference>
<keyword evidence="2 4" id="KW-0472">Membrane</keyword>
<evidence type="ECO:0000313" key="6">
    <source>
        <dbReference type="EMBL" id="MBB3968250.1"/>
    </source>
</evidence>
<gene>
    <name evidence="7" type="ORF">E2R65_00840</name>
    <name evidence="6" type="ORF">GGR35_000836</name>
</gene>
<dbReference type="InterPro" id="IPR011662">
    <property type="entry name" value="Secretin/TonB_short_N"/>
</dbReference>
<dbReference type="Pfam" id="PF16344">
    <property type="entry name" value="FecR_C"/>
    <property type="match status" value="1"/>
</dbReference>
<keyword evidence="3" id="KW-0998">Cell outer membrane</keyword>
<keyword evidence="4" id="KW-0812">Transmembrane</keyword>
<evidence type="ECO:0000256" key="2">
    <source>
        <dbReference type="ARBA" id="ARBA00023136"/>
    </source>
</evidence>